<name>A0A543I3A8_9MICO</name>
<feature type="transmembrane region" description="Helical" evidence="1">
    <location>
        <begin position="6"/>
        <end position="27"/>
    </location>
</feature>
<evidence type="ECO:0000313" key="3">
    <source>
        <dbReference type="Proteomes" id="UP000316747"/>
    </source>
</evidence>
<feature type="transmembrane region" description="Helical" evidence="1">
    <location>
        <begin position="142"/>
        <end position="162"/>
    </location>
</feature>
<keyword evidence="1" id="KW-0812">Transmembrane</keyword>
<reference evidence="2 3" key="1">
    <citation type="submission" date="2019-06" db="EMBL/GenBank/DDBJ databases">
        <title>Genome sequencing of plant associated microbes to promote plant fitness in Sorghum bicolor and Oryza sativa.</title>
        <authorList>
            <person name="Coleman-Derr D."/>
        </authorList>
    </citation>
    <scope>NUCLEOTIDE SEQUENCE [LARGE SCALE GENOMIC DNA]</scope>
    <source>
        <strain evidence="2 3">KV-663</strain>
    </source>
</reference>
<dbReference type="Proteomes" id="UP000316747">
    <property type="component" value="Unassembled WGS sequence"/>
</dbReference>
<comment type="caution">
    <text evidence="2">The sequence shown here is derived from an EMBL/GenBank/DDBJ whole genome shotgun (WGS) entry which is preliminary data.</text>
</comment>
<proteinExistence type="predicted"/>
<keyword evidence="3" id="KW-1185">Reference proteome</keyword>
<sequence length="249" mass="26069">MSILDIVGLLSGLLAIFSFSTGITSVGQLRRASARESDAEARSPAGVSSDASPERLARARIILWVSVPVFVISLVVTLTAGLSGSDTGGAQFVLLVEGAALLLLYAQGMRRRMPWSRFLAICMVVIGASGLLMGVLSRGEEVEGLLAGLVIGACVGFLGLAFPGTTEPGSARGSAAGNRSPRTELEREVLRVARREGGEVSPAQVAVDSSMSIDDASLILDQLAERGFCRRDVRPSGATVYRFPDFLSG</sequence>
<dbReference type="RefSeq" id="WP_141842658.1">
    <property type="nucleotide sequence ID" value="NZ_VFPM01000001.1"/>
</dbReference>
<dbReference type="EMBL" id="VFPM01000001">
    <property type="protein sequence ID" value="TQM65072.1"/>
    <property type="molecule type" value="Genomic_DNA"/>
</dbReference>
<dbReference type="AlphaFoldDB" id="A0A543I3A8"/>
<accession>A0A543I3A8</accession>
<feature type="transmembrane region" description="Helical" evidence="1">
    <location>
        <begin position="61"/>
        <end position="82"/>
    </location>
</feature>
<keyword evidence="1" id="KW-0472">Membrane</keyword>
<gene>
    <name evidence="2" type="ORF">FBY41_1456</name>
</gene>
<evidence type="ECO:0000256" key="1">
    <source>
        <dbReference type="SAM" id="Phobius"/>
    </source>
</evidence>
<organism evidence="2 3">
    <name type="scientific">Humibacillus xanthopallidus</name>
    <dbReference type="NCBI Taxonomy" id="412689"/>
    <lineage>
        <taxon>Bacteria</taxon>
        <taxon>Bacillati</taxon>
        <taxon>Actinomycetota</taxon>
        <taxon>Actinomycetes</taxon>
        <taxon>Micrococcales</taxon>
        <taxon>Intrasporangiaceae</taxon>
        <taxon>Humibacillus</taxon>
    </lineage>
</organism>
<feature type="transmembrane region" description="Helical" evidence="1">
    <location>
        <begin position="88"/>
        <end position="106"/>
    </location>
</feature>
<evidence type="ECO:0000313" key="2">
    <source>
        <dbReference type="EMBL" id="TQM65072.1"/>
    </source>
</evidence>
<feature type="transmembrane region" description="Helical" evidence="1">
    <location>
        <begin position="118"/>
        <end position="136"/>
    </location>
</feature>
<protein>
    <submittedName>
        <fullName evidence="2">Uncharacterized protein</fullName>
    </submittedName>
</protein>
<keyword evidence="1" id="KW-1133">Transmembrane helix</keyword>